<dbReference type="PANTHER" id="PTHR43639">
    <property type="entry name" value="OXIDOREDUCTASE, SHORT-CHAIN DEHYDROGENASE/REDUCTASE FAMILY (AFU_ORTHOLOGUE AFUA_5G02870)"/>
    <property type="match status" value="1"/>
</dbReference>
<dbReference type="AlphaFoldDB" id="A0A8T4IBX2"/>
<dbReference type="PROSITE" id="PS00061">
    <property type="entry name" value="ADH_SHORT"/>
    <property type="match status" value="1"/>
</dbReference>
<dbReference type="Proteomes" id="UP000676996">
    <property type="component" value="Unassembled WGS sequence"/>
</dbReference>
<gene>
    <name evidence="3" type="ORF">J7S20_02255</name>
</gene>
<dbReference type="RefSeq" id="WP_284052606.1">
    <property type="nucleotide sequence ID" value="NZ_JAGRQC010000001.1"/>
</dbReference>
<dbReference type="InterPro" id="IPR036291">
    <property type="entry name" value="NAD(P)-bd_dom_sf"/>
</dbReference>
<protein>
    <submittedName>
        <fullName evidence="3">SDR family oxidoreductase</fullName>
    </submittedName>
</protein>
<evidence type="ECO:0000256" key="1">
    <source>
        <dbReference type="ARBA" id="ARBA00006484"/>
    </source>
</evidence>
<name>A0A8T4IBX2_9SPHN</name>
<keyword evidence="4" id="KW-1185">Reference proteome</keyword>
<dbReference type="EMBL" id="JAGRQC010000001">
    <property type="protein sequence ID" value="MBR0551324.1"/>
    <property type="molecule type" value="Genomic_DNA"/>
</dbReference>
<sequence>MKLALVTGSTHRLGAAIAARLGEAGYSVALHASHEHAPDPELESRLSAAGVRHHCFVADLSDERAVAALVPDVAAHFAAPVDLLVNNASLFASDDADSPDMAALVDHFRINGAAPMVLAQAVAEGAGEVGAAVVNILDQRVRHPHRDQQAYTVSKQALWEITRTLAVTLAPRVRVNAVAPGLTLPTDDYGEAQMARLARMMPLDRLPSPDDIADAVLYLAGARSSTGQTVFVDGGASLKSFDRDFVRLGRD</sequence>
<dbReference type="GO" id="GO:0016491">
    <property type="term" value="F:oxidoreductase activity"/>
    <property type="evidence" value="ECO:0007669"/>
    <property type="project" value="UniProtKB-KW"/>
</dbReference>
<dbReference type="Pfam" id="PF13561">
    <property type="entry name" value="adh_short_C2"/>
    <property type="match status" value="1"/>
</dbReference>
<dbReference type="InterPro" id="IPR002347">
    <property type="entry name" value="SDR_fam"/>
</dbReference>
<accession>A0A8T4IBX2</accession>
<evidence type="ECO:0000256" key="2">
    <source>
        <dbReference type="ARBA" id="ARBA00023002"/>
    </source>
</evidence>
<dbReference type="PRINTS" id="PR00081">
    <property type="entry name" value="GDHRDH"/>
</dbReference>
<evidence type="ECO:0000313" key="4">
    <source>
        <dbReference type="Proteomes" id="UP000676996"/>
    </source>
</evidence>
<dbReference type="SUPFAM" id="SSF51735">
    <property type="entry name" value="NAD(P)-binding Rossmann-fold domains"/>
    <property type="match status" value="1"/>
</dbReference>
<dbReference type="PANTHER" id="PTHR43639:SF1">
    <property type="entry name" value="SHORT-CHAIN DEHYDROGENASE_REDUCTASE FAMILY PROTEIN"/>
    <property type="match status" value="1"/>
</dbReference>
<evidence type="ECO:0000313" key="3">
    <source>
        <dbReference type="EMBL" id="MBR0551324.1"/>
    </source>
</evidence>
<comment type="caution">
    <text evidence="3">The sequence shown here is derived from an EMBL/GenBank/DDBJ whole genome shotgun (WGS) entry which is preliminary data.</text>
</comment>
<comment type="similarity">
    <text evidence="1">Belongs to the short-chain dehydrogenases/reductases (SDR) family.</text>
</comment>
<dbReference type="Gene3D" id="3.40.50.720">
    <property type="entry name" value="NAD(P)-binding Rossmann-like Domain"/>
    <property type="match status" value="1"/>
</dbReference>
<dbReference type="InterPro" id="IPR020904">
    <property type="entry name" value="Sc_DH/Rdtase_CS"/>
</dbReference>
<keyword evidence="2" id="KW-0560">Oxidoreductase</keyword>
<organism evidence="3 4">
    <name type="scientific">Stakelama marina</name>
    <dbReference type="NCBI Taxonomy" id="2826939"/>
    <lineage>
        <taxon>Bacteria</taxon>
        <taxon>Pseudomonadati</taxon>
        <taxon>Pseudomonadota</taxon>
        <taxon>Alphaproteobacteria</taxon>
        <taxon>Sphingomonadales</taxon>
        <taxon>Sphingomonadaceae</taxon>
        <taxon>Stakelama</taxon>
    </lineage>
</organism>
<proteinExistence type="inferred from homology"/>
<reference evidence="3" key="1">
    <citation type="submission" date="2021-04" db="EMBL/GenBank/DDBJ databases">
        <title>Ouciella asimina sp. nov., isolated from the surface seawater in the hydrothermal field of Okinawa Trough.</title>
        <authorList>
            <person name="Shuang W."/>
        </authorList>
    </citation>
    <scope>NUCLEOTIDE SEQUENCE</scope>
    <source>
        <strain evidence="3">LXI357</strain>
    </source>
</reference>